<dbReference type="PANTHER" id="PTHR43060">
    <property type="entry name" value="3-HYDROXYISOBUTYRATE DEHYDROGENASE-LIKE 1, MITOCHONDRIAL-RELATED"/>
    <property type="match status" value="1"/>
</dbReference>
<evidence type="ECO:0000259" key="6">
    <source>
        <dbReference type="Pfam" id="PF14833"/>
    </source>
</evidence>
<dbReference type="Gene3D" id="3.40.50.720">
    <property type="entry name" value="NAD(P)-binding Rossmann-like Domain"/>
    <property type="match status" value="1"/>
</dbReference>
<dbReference type="EMBL" id="JGVR01000002">
    <property type="protein sequence ID" value="KEZ21156.1"/>
    <property type="molecule type" value="Genomic_DNA"/>
</dbReference>
<sequence length="269" mass="27086">MSGVERIGFIGLGSQGGPMAERIIAAGYPLTLWARRTDALAPFLGKGATAASDIAALGATCDHVGICVVDDAGVAEIVGQLLPAMRPGSRIVIHSTILPDHCVALAERCAERGIAFLDAPVSGGGPAATAGTLTLMCGGAVDVFEAARPVLESFGGLIVRMGDVGAGQRAKIVNNALMAANMGLAHAAMEAGRALDLDGAALRDLINASSGRSFGFEVYARLPTPGAFAHGAPLLRKDVGLLMASLPDDAGAEALSRAATPFLSAACGD</sequence>
<evidence type="ECO:0000313" key="8">
    <source>
        <dbReference type="EMBL" id="QHD67590.1"/>
    </source>
</evidence>
<dbReference type="AlphaFoldDB" id="A0A084ET64"/>
<dbReference type="Proteomes" id="UP000028534">
    <property type="component" value="Unassembled WGS sequence"/>
</dbReference>
<dbReference type="Pfam" id="PF03446">
    <property type="entry name" value="NAD_binding_2"/>
    <property type="match status" value="1"/>
</dbReference>
<accession>A0A084ET64</accession>
<dbReference type="PANTHER" id="PTHR43060:SF15">
    <property type="entry name" value="3-HYDROXYISOBUTYRATE DEHYDROGENASE-LIKE 1, MITOCHONDRIAL-RELATED"/>
    <property type="match status" value="1"/>
</dbReference>
<feature type="domain" description="6-phosphogluconate dehydrogenase NADP-binding" evidence="5">
    <location>
        <begin position="6"/>
        <end position="159"/>
    </location>
</feature>
<dbReference type="STRING" id="13690.AX777_18105"/>
<dbReference type="GO" id="GO:0016054">
    <property type="term" value="P:organic acid catabolic process"/>
    <property type="evidence" value="ECO:0007669"/>
    <property type="project" value="UniProtKB-ARBA"/>
</dbReference>
<evidence type="ECO:0000256" key="3">
    <source>
        <dbReference type="ARBA" id="ARBA00023027"/>
    </source>
</evidence>
<dbReference type="GO" id="GO:0050661">
    <property type="term" value="F:NADP binding"/>
    <property type="evidence" value="ECO:0007669"/>
    <property type="project" value="InterPro"/>
</dbReference>
<dbReference type="RefSeq" id="WP_037516741.1">
    <property type="nucleotide sequence ID" value="NZ_CP047218.1"/>
</dbReference>
<dbReference type="InterPro" id="IPR013328">
    <property type="entry name" value="6PGD_dom2"/>
</dbReference>
<dbReference type="InterPro" id="IPR006115">
    <property type="entry name" value="6PGDH_NADP-bd"/>
</dbReference>
<dbReference type="SUPFAM" id="SSF51735">
    <property type="entry name" value="NAD(P)-binding Rossmann-fold domains"/>
    <property type="match status" value="1"/>
</dbReference>
<comment type="similarity">
    <text evidence="1">Belongs to the HIBADH-related family.</text>
</comment>
<evidence type="ECO:0000313" key="9">
    <source>
        <dbReference type="Proteomes" id="UP000028534"/>
    </source>
</evidence>
<dbReference type="GO" id="GO:0051287">
    <property type="term" value="F:NAD binding"/>
    <property type="evidence" value="ECO:0007669"/>
    <property type="project" value="InterPro"/>
</dbReference>
<dbReference type="InterPro" id="IPR036291">
    <property type="entry name" value="NAD(P)-bd_dom_sf"/>
</dbReference>
<dbReference type="PROSITE" id="PS00895">
    <property type="entry name" value="3_HYDROXYISOBUT_DH"/>
    <property type="match status" value="1"/>
</dbReference>
<dbReference type="InterPro" id="IPR029154">
    <property type="entry name" value="HIBADH-like_NADP-bd"/>
</dbReference>
<evidence type="ECO:0000259" key="5">
    <source>
        <dbReference type="Pfam" id="PF03446"/>
    </source>
</evidence>
<organism evidence="7 9">
    <name type="scientific">Sphingobium yanoikuyae</name>
    <name type="common">Sphingomonas yanoikuyae</name>
    <dbReference type="NCBI Taxonomy" id="13690"/>
    <lineage>
        <taxon>Bacteria</taxon>
        <taxon>Pseudomonadati</taxon>
        <taxon>Pseudomonadota</taxon>
        <taxon>Alphaproteobacteria</taxon>
        <taxon>Sphingomonadales</taxon>
        <taxon>Sphingomonadaceae</taxon>
        <taxon>Sphingobium</taxon>
    </lineage>
</organism>
<evidence type="ECO:0000256" key="4">
    <source>
        <dbReference type="PIRSR" id="PIRSR000103-1"/>
    </source>
</evidence>
<dbReference type="PATRIC" id="fig|13690.10.peg.632"/>
<name>A0A084ET64_SPHYA</name>
<dbReference type="GO" id="GO:0016491">
    <property type="term" value="F:oxidoreductase activity"/>
    <property type="evidence" value="ECO:0007669"/>
    <property type="project" value="UniProtKB-KW"/>
</dbReference>
<evidence type="ECO:0000313" key="7">
    <source>
        <dbReference type="EMBL" id="KEZ21156.1"/>
    </source>
</evidence>
<dbReference type="InterPro" id="IPR015815">
    <property type="entry name" value="HIBADH-related"/>
</dbReference>
<protein>
    <submittedName>
        <fullName evidence="7">Beta-hydroxyacid dehydrogenase, 3-hydroxyisobutyrate dehydrogenase</fullName>
    </submittedName>
    <submittedName>
        <fullName evidence="8">NAD-binding protein</fullName>
    </submittedName>
</protein>
<feature type="domain" description="3-hydroxyisobutyrate dehydrogenase-like NAD-binding" evidence="6">
    <location>
        <begin position="165"/>
        <end position="245"/>
    </location>
</feature>
<dbReference type="EMBL" id="CP047218">
    <property type="protein sequence ID" value="QHD67590.1"/>
    <property type="molecule type" value="Genomic_DNA"/>
</dbReference>
<dbReference type="eggNOG" id="COG2084">
    <property type="taxonomic scope" value="Bacteria"/>
</dbReference>
<dbReference type="PIRSF" id="PIRSF000103">
    <property type="entry name" value="HIBADH"/>
    <property type="match status" value="1"/>
</dbReference>
<feature type="active site" evidence="4">
    <location>
        <position position="171"/>
    </location>
</feature>
<dbReference type="Gene3D" id="1.10.1040.10">
    <property type="entry name" value="N-(1-d-carboxylethyl)-l-norvaline Dehydrogenase, domain 2"/>
    <property type="match status" value="1"/>
</dbReference>
<dbReference type="InterPro" id="IPR002204">
    <property type="entry name" value="3-OH-isobutyrate_DH-rel_CS"/>
</dbReference>
<dbReference type="InterPro" id="IPR008927">
    <property type="entry name" value="6-PGluconate_DH-like_C_sf"/>
</dbReference>
<dbReference type="SUPFAM" id="SSF48179">
    <property type="entry name" value="6-phosphogluconate dehydrogenase C-terminal domain-like"/>
    <property type="match status" value="1"/>
</dbReference>
<proteinExistence type="inferred from homology"/>
<evidence type="ECO:0000313" key="10">
    <source>
        <dbReference type="Proteomes" id="UP000464086"/>
    </source>
</evidence>
<dbReference type="Pfam" id="PF14833">
    <property type="entry name" value="NAD_binding_11"/>
    <property type="match status" value="1"/>
</dbReference>
<reference evidence="8 10" key="2">
    <citation type="submission" date="2019-12" db="EMBL/GenBank/DDBJ databases">
        <title>Functional and genomic insights into the Sphingobium yanoikuyae YC-JY1, a bacterium efficiently degrading bisphenol A.</title>
        <authorList>
            <person name="Jia Y."/>
            <person name="Li X."/>
            <person name="Wang J."/>
            <person name="Eltoukhy A."/>
            <person name="Lamraoui I."/>
            <person name="Yan Y."/>
        </authorList>
    </citation>
    <scope>NUCLEOTIDE SEQUENCE [LARGE SCALE GENOMIC DNA]</scope>
    <source>
        <strain evidence="8 10">YC-JY1</strain>
    </source>
</reference>
<keyword evidence="3" id="KW-0520">NAD</keyword>
<reference evidence="7 9" key="1">
    <citation type="submission" date="2014-03" db="EMBL/GenBank/DDBJ databases">
        <title>Genome sequence of Sphingobium yanoikuyae B1.</title>
        <authorList>
            <person name="Gan H.M."/>
            <person name="Gan H.Y."/>
            <person name="Savka M.A."/>
        </authorList>
    </citation>
    <scope>NUCLEOTIDE SEQUENCE [LARGE SCALE GENOMIC DNA]</scope>
    <source>
        <strain evidence="7 9">B1</strain>
    </source>
</reference>
<evidence type="ECO:0000256" key="2">
    <source>
        <dbReference type="ARBA" id="ARBA00023002"/>
    </source>
</evidence>
<evidence type="ECO:0000256" key="1">
    <source>
        <dbReference type="ARBA" id="ARBA00009080"/>
    </source>
</evidence>
<dbReference type="Proteomes" id="UP000464086">
    <property type="component" value="Chromosome"/>
</dbReference>
<gene>
    <name evidence="7" type="ORF">CP98_00606</name>
    <name evidence="8" type="ORF">GS397_11390</name>
</gene>
<keyword evidence="2" id="KW-0560">Oxidoreductase</keyword>